<reference evidence="1 2" key="1">
    <citation type="journal article" date="2014" name="BMC Genomics">
        <title>Comparison of environmental and isolate Sulfobacillus genomes reveals diverse carbon, sulfur, nitrogen, and hydrogen metabolisms.</title>
        <authorList>
            <person name="Justice N.B."/>
            <person name="Norman A."/>
            <person name="Brown C.T."/>
            <person name="Singh A."/>
            <person name="Thomas B.C."/>
            <person name="Banfield J.F."/>
        </authorList>
    </citation>
    <scope>NUCLEOTIDE SEQUENCE [LARGE SCALE GENOMIC DNA]</scope>
    <source>
        <strain evidence="1">AMDSBA1</strain>
    </source>
</reference>
<dbReference type="InterPro" id="IPR015867">
    <property type="entry name" value="N-reg_PII/ATP_PRibTrfase_C"/>
</dbReference>
<dbReference type="EMBL" id="PXYT01000008">
    <property type="protein sequence ID" value="PSR30708.1"/>
    <property type="molecule type" value="Genomic_DNA"/>
</dbReference>
<organism evidence="1 2">
    <name type="scientific">Sulfobacillus benefaciens</name>
    <dbReference type="NCBI Taxonomy" id="453960"/>
    <lineage>
        <taxon>Bacteria</taxon>
        <taxon>Bacillati</taxon>
        <taxon>Bacillota</taxon>
        <taxon>Clostridia</taxon>
        <taxon>Eubacteriales</taxon>
        <taxon>Clostridiales Family XVII. Incertae Sedis</taxon>
        <taxon>Sulfobacillus</taxon>
    </lineage>
</organism>
<evidence type="ECO:0000313" key="1">
    <source>
        <dbReference type="EMBL" id="PSR30708.1"/>
    </source>
</evidence>
<dbReference type="FunFam" id="3.30.70.120:FF:000006">
    <property type="entry name" value="GTP cyclohydrolase 1 type 2 homolog"/>
    <property type="match status" value="1"/>
</dbReference>
<protein>
    <submittedName>
        <fullName evidence="1">Uncharacterized protein</fullName>
    </submittedName>
</protein>
<dbReference type="Gene3D" id="3.30.70.120">
    <property type="match status" value="1"/>
</dbReference>
<accession>A0A2T2X8D3</accession>
<comment type="caution">
    <text evidence="1">The sequence shown here is derived from an EMBL/GenBank/DDBJ whole genome shotgun (WGS) entry which is preliminary data.</text>
</comment>
<dbReference type="PANTHER" id="PTHR41774">
    <property type="match status" value="1"/>
</dbReference>
<dbReference type="Proteomes" id="UP000242699">
    <property type="component" value="Unassembled WGS sequence"/>
</dbReference>
<sequence length="268" mass="30211">MLTLEQIQDYLGPDIQHVPLSLGPGIDDVRFCLVYDAIKDSGQGFSLQIWDNCEAAPALGTFGRLRALRALNLGEAAGPLFFITPFYKCITYVPVTHLEPLREALWEAGAGHVGHYSRCSFAAAGTGTFWPEDGTHPFLGTVGTLNQESEMRLEVVVPRWYQDVVEKAIVAAHPYEEPAYDWIAMENRLGISQAYCDKQGEWWFIEDRAELLESVIKNHPPTVHCEKISWTSRVALARNQISVDIKQPGELLYPGLQKLWGERKKPWE</sequence>
<gene>
    <name evidence="1" type="ORF">C7B43_05310</name>
</gene>
<proteinExistence type="predicted"/>
<name>A0A2T2X8D3_9FIRM</name>
<evidence type="ECO:0000313" key="2">
    <source>
        <dbReference type="Proteomes" id="UP000242699"/>
    </source>
</evidence>
<dbReference type="AlphaFoldDB" id="A0A2T2X8D3"/>
<dbReference type="PANTHER" id="PTHR41774:SF1">
    <property type="entry name" value="NGG1P INTERACTING FACTOR NIF3"/>
    <property type="match status" value="1"/>
</dbReference>
<dbReference type="InterPro" id="IPR036069">
    <property type="entry name" value="DUF34/NIF3_sf"/>
</dbReference>
<dbReference type="SUPFAM" id="SSF102705">
    <property type="entry name" value="NIF3 (NGG1p interacting factor 3)-like"/>
    <property type="match status" value="1"/>
</dbReference>